<evidence type="ECO:0000256" key="4">
    <source>
        <dbReference type="ARBA" id="ARBA00022723"/>
    </source>
</evidence>
<accession>A0A1C4UUC5</accession>
<dbReference type="Pfam" id="PF07602">
    <property type="entry name" value="DUF1565"/>
    <property type="match status" value="1"/>
</dbReference>
<feature type="signal peptide" evidence="10">
    <location>
        <begin position="1"/>
        <end position="26"/>
    </location>
</feature>
<evidence type="ECO:0000313" key="12">
    <source>
        <dbReference type="EMBL" id="SCE75205.1"/>
    </source>
</evidence>
<dbReference type="SUPFAM" id="SSF51126">
    <property type="entry name" value="Pectin lyase-like"/>
    <property type="match status" value="1"/>
</dbReference>
<evidence type="ECO:0000313" key="13">
    <source>
        <dbReference type="Proteomes" id="UP000199375"/>
    </source>
</evidence>
<dbReference type="PROSITE" id="PS51175">
    <property type="entry name" value="CBM6"/>
    <property type="match status" value="1"/>
</dbReference>
<keyword evidence="3" id="KW-0964">Secreted</keyword>
<keyword evidence="7" id="KW-0456">Lyase</keyword>
<evidence type="ECO:0000256" key="2">
    <source>
        <dbReference type="ARBA" id="ARBA00004613"/>
    </source>
</evidence>
<evidence type="ECO:0000259" key="11">
    <source>
        <dbReference type="PROSITE" id="PS51175"/>
    </source>
</evidence>
<dbReference type="EMBL" id="FMCW01000005">
    <property type="protein sequence ID" value="SCE75205.1"/>
    <property type="molecule type" value="Genomic_DNA"/>
</dbReference>
<dbReference type="CDD" id="cd04082">
    <property type="entry name" value="CBM35_pectate_lyase-like"/>
    <property type="match status" value="1"/>
</dbReference>
<evidence type="ECO:0000256" key="6">
    <source>
        <dbReference type="ARBA" id="ARBA00022837"/>
    </source>
</evidence>
<feature type="chain" id="PRO_5008705182" description="CBM6 domain-containing protein" evidence="10">
    <location>
        <begin position="27"/>
        <end position="526"/>
    </location>
</feature>
<dbReference type="PANTHER" id="PTHR40088">
    <property type="entry name" value="PECTATE LYASE (EUROFUNG)"/>
    <property type="match status" value="1"/>
</dbReference>
<dbReference type="Gene3D" id="2.160.20.10">
    <property type="entry name" value="Single-stranded right-handed beta-helix, Pectin lyase-like"/>
    <property type="match status" value="1"/>
</dbReference>
<evidence type="ECO:0000256" key="5">
    <source>
        <dbReference type="ARBA" id="ARBA00022729"/>
    </source>
</evidence>
<comment type="cofactor">
    <cofactor evidence="1">
        <name>Ca(2+)</name>
        <dbReference type="ChEBI" id="CHEBI:29108"/>
    </cofactor>
</comment>
<sequence>MRLSSMIAATGLLAGALVVLPQAAQAAPVRYEAETSPAVCTGTVDADWAGYSGSGFCNATNAVGAYAQFTVTAAAAGAATVQIRFANGATTVRSADLVVNGATVQNLAFEGTGAWSTWVTRTVSVNLTAGSNTVRLTPTVSAGLPNVDYLDVDAGTTTPPPATNALYVATNGDDGNPGTLAAPLRSIQRAVDLAQPGHTIYLRGGTYAPSTNLQLLKNGTSSQPITMRNYGTERVVIDGENMPHTPAPVGGSIPRAERGAIHIEGDWWRLAGLEIVHGPYAVFALDVNNTVFDRLVTRDNYESGIQIQGASSNNQVVNLDSYGNRDPRKNGESADGLAIKEGSGTGNVVRGARLWNNSDDGLDFWMFESPILLENSLAWGNGFNRWNLPDYTGDGNGFKLGGNGVAANHTVRNSMAWGNAVGGFIDNNNPGRHTIDHCTAWNNPGTGFDFSRSSSTLTKNLAVANGTAASLGSTSTGSGNSWNIGGTWSLASADPGTITGPRTADGSIPSSTFLRPANGADVGARF</sequence>
<proteinExistence type="inferred from homology"/>
<dbReference type="Proteomes" id="UP000199375">
    <property type="component" value="Unassembled WGS sequence"/>
</dbReference>
<dbReference type="GO" id="GO:0016837">
    <property type="term" value="F:carbon-oxygen lyase activity, acting on polysaccharides"/>
    <property type="evidence" value="ECO:0007669"/>
    <property type="project" value="TreeGrafter"/>
</dbReference>
<evidence type="ECO:0000256" key="9">
    <source>
        <dbReference type="SAM" id="MobiDB-lite"/>
    </source>
</evidence>
<keyword evidence="5 10" id="KW-0732">Signal</keyword>
<reference evidence="12 13" key="1">
    <citation type="submission" date="2016-06" db="EMBL/GenBank/DDBJ databases">
        <authorList>
            <person name="Kjaerup R.B."/>
            <person name="Dalgaard T.S."/>
            <person name="Juul-Madsen H.R."/>
        </authorList>
    </citation>
    <scope>NUCLEOTIDE SEQUENCE [LARGE SCALE GENOMIC DNA]</scope>
    <source>
        <strain evidence="12 13">DSM 45626</strain>
    </source>
</reference>
<dbReference type="RefSeq" id="WP_256091789.1">
    <property type="nucleotide sequence ID" value="NZ_FMCW01000005.1"/>
</dbReference>
<dbReference type="PANTHER" id="PTHR40088:SF1">
    <property type="entry name" value="PECTATE LYASE PEL9"/>
    <property type="match status" value="1"/>
</dbReference>
<comment type="subcellular location">
    <subcellularLocation>
        <location evidence="2">Secreted</location>
    </subcellularLocation>
</comment>
<organism evidence="12 13">
    <name type="scientific">Micromonospora haikouensis</name>
    <dbReference type="NCBI Taxonomy" id="686309"/>
    <lineage>
        <taxon>Bacteria</taxon>
        <taxon>Bacillati</taxon>
        <taxon>Actinomycetota</taxon>
        <taxon>Actinomycetes</taxon>
        <taxon>Micromonosporales</taxon>
        <taxon>Micromonosporaceae</taxon>
        <taxon>Micromonospora</taxon>
    </lineage>
</organism>
<dbReference type="InterPro" id="IPR053868">
    <property type="entry name" value="Pel9A-like_beta_helix"/>
</dbReference>
<dbReference type="InterPro" id="IPR011050">
    <property type="entry name" value="Pectin_lyase_fold/virulence"/>
</dbReference>
<evidence type="ECO:0000256" key="3">
    <source>
        <dbReference type="ARBA" id="ARBA00022525"/>
    </source>
</evidence>
<dbReference type="InterPro" id="IPR008979">
    <property type="entry name" value="Galactose-bd-like_sf"/>
</dbReference>
<dbReference type="Pfam" id="PF03422">
    <property type="entry name" value="CBM_6"/>
    <property type="match status" value="1"/>
</dbReference>
<dbReference type="SUPFAM" id="SSF49785">
    <property type="entry name" value="Galactose-binding domain-like"/>
    <property type="match status" value="1"/>
</dbReference>
<name>A0A1C4UUC5_9ACTN</name>
<dbReference type="GO" id="GO:0030246">
    <property type="term" value="F:carbohydrate binding"/>
    <property type="evidence" value="ECO:0007669"/>
    <property type="project" value="InterPro"/>
</dbReference>
<comment type="similarity">
    <text evidence="8">Belongs to the polysaccharide lyase 9 family.</text>
</comment>
<dbReference type="InterPro" id="IPR011459">
    <property type="entry name" value="DUF1565"/>
</dbReference>
<dbReference type="SMART" id="SM00710">
    <property type="entry name" value="PbH1"/>
    <property type="match status" value="5"/>
</dbReference>
<dbReference type="Gene3D" id="2.60.120.260">
    <property type="entry name" value="Galactose-binding domain-like"/>
    <property type="match status" value="1"/>
</dbReference>
<gene>
    <name evidence="12" type="ORF">GA0070558_10547</name>
</gene>
<keyword evidence="4" id="KW-0479">Metal-binding</keyword>
<dbReference type="InterPro" id="IPR006626">
    <property type="entry name" value="PbH1"/>
</dbReference>
<dbReference type="InterPro" id="IPR005084">
    <property type="entry name" value="CBM6"/>
</dbReference>
<evidence type="ECO:0000256" key="7">
    <source>
        <dbReference type="ARBA" id="ARBA00023239"/>
    </source>
</evidence>
<feature type="domain" description="CBM6" evidence="11">
    <location>
        <begin position="29"/>
        <end position="153"/>
    </location>
</feature>
<dbReference type="InterPro" id="IPR052052">
    <property type="entry name" value="Polysaccharide_Lyase_9"/>
</dbReference>
<evidence type="ECO:0000256" key="1">
    <source>
        <dbReference type="ARBA" id="ARBA00001913"/>
    </source>
</evidence>
<evidence type="ECO:0000256" key="10">
    <source>
        <dbReference type="SAM" id="SignalP"/>
    </source>
</evidence>
<dbReference type="GO" id="GO:0005576">
    <property type="term" value="C:extracellular region"/>
    <property type="evidence" value="ECO:0007669"/>
    <property type="project" value="UniProtKB-SubCell"/>
</dbReference>
<protein>
    <recommendedName>
        <fullName evidence="11">CBM6 domain-containing protein</fullName>
    </recommendedName>
</protein>
<dbReference type="AlphaFoldDB" id="A0A1C4UUC5"/>
<evidence type="ECO:0000256" key="8">
    <source>
        <dbReference type="ARBA" id="ARBA00038263"/>
    </source>
</evidence>
<feature type="region of interest" description="Disordered" evidence="9">
    <location>
        <begin position="493"/>
        <end position="512"/>
    </location>
</feature>
<dbReference type="GO" id="GO:0046872">
    <property type="term" value="F:metal ion binding"/>
    <property type="evidence" value="ECO:0007669"/>
    <property type="project" value="UniProtKB-KW"/>
</dbReference>
<dbReference type="InterPro" id="IPR012334">
    <property type="entry name" value="Pectin_lyas_fold"/>
</dbReference>
<dbReference type="Pfam" id="PF22842">
    <property type="entry name" value="Pel9A-like_beta_helix"/>
    <property type="match status" value="1"/>
</dbReference>
<keyword evidence="6" id="KW-0106">Calcium</keyword>